<evidence type="ECO:0000256" key="1">
    <source>
        <dbReference type="ARBA" id="ARBA00004508"/>
    </source>
</evidence>
<feature type="transmembrane region" description="Helical" evidence="9">
    <location>
        <begin position="362"/>
        <end position="381"/>
    </location>
</feature>
<proteinExistence type="predicted"/>
<dbReference type="GO" id="GO:0015120">
    <property type="term" value="F:phosphoglycerate transmembrane transporter activity"/>
    <property type="evidence" value="ECO:0007669"/>
    <property type="project" value="UniProtKB-ARBA"/>
</dbReference>
<dbReference type="OrthoDB" id="6418713at2759"/>
<gene>
    <name evidence="12" type="primary">LOC106758244</name>
</gene>
<accession>A0A1S3TSI9</accession>
<dbReference type="InterPro" id="IPR037185">
    <property type="entry name" value="EmrE-like"/>
</dbReference>
<name>A0A1S3TSI9_VIGRR</name>
<reference evidence="11" key="1">
    <citation type="journal article" date="2014" name="Nat. Commun.">
        <title>Genome sequence of mungbean and insights into evolution within Vigna species.</title>
        <authorList>
            <person name="Kang Y.J."/>
            <person name="Kim S.K."/>
            <person name="Kim M.Y."/>
            <person name="Lestari P."/>
            <person name="Kim K.H."/>
            <person name="Ha B.K."/>
            <person name="Jun T.H."/>
            <person name="Hwang W.J."/>
            <person name="Lee T."/>
            <person name="Lee J."/>
            <person name="Shim S."/>
            <person name="Yoon M.Y."/>
            <person name="Jang Y.E."/>
            <person name="Han K.S."/>
            <person name="Taeprayoon P."/>
            <person name="Yoon N."/>
            <person name="Somta P."/>
            <person name="Tanya P."/>
            <person name="Kim K.S."/>
            <person name="Gwag J.G."/>
            <person name="Moon J.K."/>
            <person name="Lee Y.H."/>
            <person name="Park B.S."/>
            <person name="Bombarely A."/>
            <person name="Doyle J.J."/>
            <person name="Jackson S.A."/>
            <person name="Schafleitner R."/>
            <person name="Srinives P."/>
            <person name="Varshney R.K."/>
            <person name="Lee S.H."/>
        </authorList>
    </citation>
    <scope>NUCLEOTIDE SEQUENCE [LARGE SCALE GENOMIC DNA]</scope>
    <source>
        <strain evidence="11">cv. VC1973A</strain>
    </source>
</reference>
<evidence type="ECO:0000256" key="3">
    <source>
        <dbReference type="ARBA" id="ARBA00022528"/>
    </source>
</evidence>
<dbReference type="RefSeq" id="XP_014496692.1">
    <property type="nucleotide sequence ID" value="XM_014641206.2"/>
</dbReference>
<feature type="transmembrane region" description="Helical" evidence="9">
    <location>
        <begin position="159"/>
        <end position="178"/>
    </location>
</feature>
<dbReference type="GO" id="GO:0031969">
    <property type="term" value="C:chloroplast membrane"/>
    <property type="evidence" value="ECO:0007669"/>
    <property type="project" value="UniProtKB-SubCell"/>
</dbReference>
<evidence type="ECO:0000256" key="6">
    <source>
        <dbReference type="ARBA" id="ARBA00022946"/>
    </source>
</evidence>
<evidence type="ECO:0000256" key="4">
    <source>
        <dbReference type="ARBA" id="ARBA00022640"/>
    </source>
</evidence>
<dbReference type="Pfam" id="PF03151">
    <property type="entry name" value="TPT"/>
    <property type="match status" value="1"/>
</dbReference>
<evidence type="ECO:0000256" key="9">
    <source>
        <dbReference type="SAM" id="Phobius"/>
    </source>
</evidence>
<feature type="transmembrane region" description="Helical" evidence="9">
    <location>
        <begin position="88"/>
        <end position="107"/>
    </location>
</feature>
<dbReference type="InterPro" id="IPR050186">
    <property type="entry name" value="TPT_transporter"/>
</dbReference>
<dbReference type="Proteomes" id="UP000087766">
    <property type="component" value="Chromosome 1"/>
</dbReference>
<protein>
    <submittedName>
        <fullName evidence="12">Phosphoenolpyruvate/phosphate translocator 2, chloroplastic</fullName>
    </submittedName>
</protein>
<dbReference type="SUPFAM" id="SSF103481">
    <property type="entry name" value="Multidrug resistance efflux transporter EmrE"/>
    <property type="match status" value="2"/>
</dbReference>
<dbReference type="KEGG" id="vra:106758244"/>
<keyword evidence="6" id="KW-0809">Transit peptide</keyword>
<evidence type="ECO:0000256" key="8">
    <source>
        <dbReference type="ARBA" id="ARBA00023136"/>
    </source>
</evidence>
<evidence type="ECO:0000313" key="12">
    <source>
        <dbReference type="RefSeq" id="XP_014496692.1"/>
    </source>
</evidence>
<comment type="subcellular location">
    <subcellularLocation>
        <location evidence="1">Plastid</location>
        <location evidence="1">Chloroplast membrane</location>
        <topology evidence="1">Multi-pass membrane protein</topology>
    </subcellularLocation>
</comment>
<dbReference type="InterPro" id="IPR004853">
    <property type="entry name" value="Sugar_P_trans_dom"/>
</dbReference>
<reference evidence="12" key="2">
    <citation type="submission" date="2025-08" db="UniProtKB">
        <authorList>
            <consortium name="RefSeq"/>
        </authorList>
    </citation>
    <scope>IDENTIFICATION</scope>
    <source>
        <tissue evidence="12">Leaf</tissue>
    </source>
</reference>
<keyword evidence="8 9" id="KW-0472">Membrane</keyword>
<dbReference type="InterPro" id="IPR004696">
    <property type="entry name" value="Tpt_PEP_transl"/>
</dbReference>
<evidence type="ECO:0000256" key="5">
    <source>
        <dbReference type="ARBA" id="ARBA00022692"/>
    </source>
</evidence>
<dbReference type="AlphaFoldDB" id="A0A1S3TSI9"/>
<feature type="transmembrane region" description="Helical" evidence="9">
    <location>
        <begin position="265"/>
        <end position="285"/>
    </location>
</feature>
<feature type="transmembrane region" description="Helical" evidence="9">
    <location>
        <begin position="228"/>
        <end position="244"/>
    </location>
</feature>
<dbReference type="GO" id="GO:0015605">
    <property type="term" value="F:organophosphate ester transmembrane transporter activity"/>
    <property type="evidence" value="ECO:0007669"/>
    <property type="project" value="UniProtKB-ARBA"/>
</dbReference>
<evidence type="ECO:0000256" key="2">
    <source>
        <dbReference type="ARBA" id="ARBA00022448"/>
    </source>
</evidence>
<dbReference type="GeneID" id="106758244"/>
<evidence type="ECO:0000256" key="7">
    <source>
        <dbReference type="ARBA" id="ARBA00022989"/>
    </source>
</evidence>
<keyword evidence="5 9" id="KW-0812">Transmembrane</keyword>
<keyword evidence="4" id="KW-0934">Plastid</keyword>
<keyword evidence="7 9" id="KW-1133">Transmembrane helix</keyword>
<keyword evidence="3" id="KW-0150">Chloroplast</keyword>
<dbReference type="NCBIfam" id="TIGR00817">
    <property type="entry name" value="tpt"/>
    <property type="match status" value="1"/>
</dbReference>
<feature type="transmembrane region" description="Helical" evidence="9">
    <location>
        <begin position="119"/>
        <end position="139"/>
    </location>
</feature>
<feature type="transmembrane region" description="Helical" evidence="9">
    <location>
        <begin position="190"/>
        <end position="216"/>
    </location>
</feature>
<organism evidence="11 12">
    <name type="scientific">Vigna radiata var. radiata</name>
    <name type="common">Mung bean</name>
    <name type="synonym">Phaseolus aureus</name>
    <dbReference type="NCBI Taxonomy" id="3916"/>
    <lineage>
        <taxon>Eukaryota</taxon>
        <taxon>Viridiplantae</taxon>
        <taxon>Streptophyta</taxon>
        <taxon>Embryophyta</taxon>
        <taxon>Tracheophyta</taxon>
        <taxon>Spermatophyta</taxon>
        <taxon>Magnoliopsida</taxon>
        <taxon>eudicotyledons</taxon>
        <taxon>Gunneridae</taxon>
        <taxon>Pentapetalae</taxon>
        <taxon>rosids</taxon>
        <taxon>fabids</taxon>
        <taxon>Fabales</taxon>
        <taxon>Fabaceae</taxon>
        <taxon>Papilionoideae</taxon>
        <taxon>50 kb inversion clade</taxon>
        <taxon>NPAAA clade</taxon>
        <taxon>indigoferoid/millettioid clade</taxon>
        <taxon>Phaseoleae</taxon>
        <taxon>Vigna</taxon>
    </lineage>
</organism>
<keyword evidence="2" id="KW-0813">Transport</keyword>
<evidence type="ECO:0000313" key="11">
    <source>
        <dbReference type="Proteomes" id="UP000087766"/>
    </source>
</evidence>
<keyword evidence="11" id="KW-1185">Reference proteome</keyword>
<dbReference type="PANTHER" id="PTHR11132">
    <property type="entry name" value="SOLUTE CARRIER FAMILY 35"/>
    <property type="match status" value="1"/>
</dbReference>
<feature type="domain" description="Sugar phosphate transporter" evidence="10">
    <location>
        <begin position="88"/>
        <end position="381"/>
    </location>
</feature>
<sequence length="393" mass="43238">MQTLLSLSHSPSTPHFPNFTPRPKFLPQFSSFNTFSLPPSSPLQLTATKSSPFFISSPKLASFRLLAASISDARSDEPAKASGLVKTLQLGAMLALWYLLNIYFNIYNKQVLKVYPFPATVTAFQFGFVSLVINLIWTFNLHPRPSIRGSQLATLLPLALAHTLGNALTNVSLSKVAVSFTHTIKAMEPFFTVLLSALFLGQMPTFWVFSSLIPIVGGVALASMTEVSFNWIGFITAMAANVTNQSRNVLSKKMMTSEEESLDPINLYGVLTMISFMLLVPYAILMEGVKFSPSYLQYAASQGLNVRELCVRAIFSAFCFHAYQQVSYMILEMVSPVTHSVANSVKRVVIIVSSVIFFQTPVSPVNALGTAIALVGVFLYSRAKRMKPVQKTN</sequence>
<evidence type="ECO:0000259" key="10">
    <source>
        <dbReference type="Pfam" id="PF03151"/>
    </source>
</evidence>